<gene>
    <name evidence="2" type="ORF">HID58_067053</name>
</gene>
<evidence type="ECO:0000313" key="2">
    <source>
        <dbReference type="EMBL" id="KAH0879659.1"/>
    </source>
</evidence>
<dbReference type="Proteomes" id="UP000824890">
    <property type="component" value="Unassembled WGS sequence"/>
</dbReference>
<comment type="caution">
    <text evidence="2">The sequence shown here is derived from an EMBL/GenBank/DDBJ whole genome shotgun (WGS) entry which is preliminary data.</text>
</comment>
<feature type="transmembrane region" description="Helical" evidence="1">
    <location>
        <begin position="61"/>
        <end position="81"/>
    </location>
</feature>
<name>A0ABQ7ZHE4_BRANA</name>
<keyword evidence="1" id="KW-0472">Membrane</keyword>
<keyword evidence="1" id="KW-0812">Transmembrane</keyword>
<dbReference type="EMBL" id="JAGKQM010000015">
    <property type="protein sequence ID" value="KAH0879659.1"/>
    <property type="molecule type" value="Genomic_DNA"/>
</dbReference>
<keyword evidence="1" id="KW-1133">Transmembrane helix</keyword>
<protein>
    <recommendedName>
        <fullName evidence="4">Transmembrane protein</fullName>
    </recommendedName>
</protein>
<organism evidence="2 3">
    <name type="scientific">Brassica napus</name>
    <name type="common">Rape</name>
    <dbReference type="NCBI Taxonomy" id="3708"/>
    <lineage>
        <taxon>Eukaryota</taxon>
        <taxon>Viridiplantae</taxon>
        <taxon>Streptophyta</taxon>
        <taxon>Embryophyta</taxon>
        <taxon>Tracheophyta</taxon>
        <taxon>Spermatophyta</taxon>
        <taxon>Magnoliopsida</taxon>
        <taxon>eudicotyledons</taxon>
        <taxon>Gunneridae</taxon>
        <taxon>Pentapetalae</taxon>
        <taxon>rosids</taxon>
        <taxon>malvids</taxon>
        <taxon>Brassicales</taxon>
        <taxon>Brassicaceae</taxon>
        <taxon>Brassiceae</taxon>
        <taxon>Brassica</taxon>
    </lineage>
</organism>
<evidence type="ECO:0000313" key="3">
    <source>
        <dbReference type="Proteomes" id="UP000824890"/>
    </source>
</evidence>
<accession>A0ABQ7ZHE4</accession>
<keyword evidence="3" id="KW-1185">Reference proteome</keyword>
<proteinExistence type="predicted"/>
<sequence>MRLGFGKYFCSSQRFFQVHALSKMSFPGIYWIGLSDDCVGHTMCGHEHTYFVLYTPHLDMVFVPSLILVGVHVLWTIRFFLGLFVSHAFAGIGSPDDQNSESRTSRGLPPRGVRHSRLCSVTRVGISFFWCVDKGKKIVLQVGCSFISRDFRFCIADMLFLNFSRERNVPCSSEGAWVYEWRVEDVGFVDYVVLVLLDFDECFLGLG</sequence>
<evidence type="ECO:0000256" key="1">
    <source>
        <dbReference type="SAM" id="Phobius"/>
    </source>
</evidence>
<reference evidence="2 3" key="1">
    <citation type="submission" date="2021-05" db="EMBL/GenBank/DDBJ databases">
        <title>Genome Assembly of Synthetic Allotetraploid Brassica napus Reveals Homoeologous Exchanges between Subgenomes.</title>
        <authorList>
            <person name="Davis J.T."/>
        </authorList>
    </citation>
    <scope>NUCLEOTIDE SEQUENCE [LARGE SCALE GENOMIC DNA]</scope>
    <source>
        <strain evidence="3">cv. Da-Ae</strain>
        <tissue evidence="2">Seedling</tissue>
    </source>
</reference>
<evidence type="ECO:0008006" key="4">
    <source>
        <dbReference type="Google" id="ProtNLM"/>
    </source>
</evidence>